<sequence>MLSLMKTEGDKSGDSSSFSNLPDEMVLLILREVIDLKTLCLFKLVCKRFNQIVLHVDTIFLNVPLIENLSSDSNTLDESSDSFLSCFKSLLSFKGLKSLHIELPPSVNDDENGFFFKWKFILGEKIDFFVFHSPNSVCDTKENVQDEEEDDLVLATQKRIIAIRCVVNALFRRKILLATIDTFPLLEKISITDSGKRGRVSHSGEKVVELRNGLSSHPETLNKVHSRLSRCYVPLLELPVSGYVMKGVTLILLERTNLGNDKNDSSMKSDDHYDNFMSNYDDDSVFEDNEEAAYSEAVMEIFKKHRGRIKRL</sequence>
<dbReference type="Gene3D" id="1.20.1280.50">
    <property type="match status" value="1"/>
</dbReference>
<proteinExistence type="predicted"/>
<name>A0A2U1L6B9_ARTAN</name>
<keyword evidence="3" id="KW-1185">Reference proteome</keyword>
<dbReference type="OrthoDB" id="1065058at2759"/>
<evidence type="ECO:0000313" key="3">
    <source>
        <dbReference type="Proteomes" id="UP000245207"/>
    </source>
</evidence>
<dbReference type="Proteomes" id="UP000245207">
    <property type="component" value="Unassembled WGS sequence"/>
</dbReference>
<dbReference type="Pfam" id="PF12937">
    <property type="entry name" value="F-box-like"/>
    <property type="match status" value="1"/>
</dbReference>
<dbReference type="PANTHER" id="PTHR31215">
    <property type="entry name" value="OS05G0510400 PROTEIN-RELATED"/>
    <property type="match status" value="1"/>
</dbReference>
<evidence type="ECO:0000313" key="2">
    <source>
        <dbReference type="EMBL" id="PWA44543.1"/>
    </source>
</evidence>
<dbReference type="SUPFAM" id="SSF81383">
    <property type="entry name" value="F-box domain"/>
    <property type="match status" value="1"/>
</dbReference>
<dbReference type="InterPro" id="IPR036047">
    <property type="entry name" value="F-box-like_dom_sf"/>
</dbReference>
<gene>
    <name evidence="2" type="ORF">CTI12_AA523770</name>
</gene>
<accession>A0A2U1L6B9</accession>
<dbReference type="InterPro" id="IPR001810">
    <property type="entry name" value="F-box_dom"/>
</dbReference>
<protein>
    <submittedName>
        <fullName evidence="2">F-box domain, Leucine-rich repeat domain, L domain-like protein</fullName>
    </submittedName>
</protein>
<evidence type="ECO:0000259" key="1">
    <source>
        <dbReference type="PROSITE" id="PS50181"/>
    </source>
</evidence>
<dbReference type="EMBL" id="PKPP01011223">
    <property type="protein sequence ID" value="PWA44543.1"/>
    <property type="molecule type" value="Genomic_DNA"/>
</dbReference>
<organism evidence="2 3">
    <name type="scientific">Artemisia annua</name>
    <name type="common">Sweet wormwood</name>
    <dbReference type="NCBI Taxonomy" id="35608"/>
    <lineage>
        <taxon>Eukaryota</taxon>
        <taxon>Viridiplantae</taxon>
        <taxon>Streptophyta</taxon>
        <taxon>Embryophyta</taxon>
        <taxon>Tracheophyta</taxon>
        <taxon>Spermatophyta</taxon>
        <taxon>Magnoliopsida</taxon>
        <taxon>eudicotyledons</taxon>
        <taxon>Gunneridae</taxon>
        <taxon>Pentapetalae</taxon>
        <taxon>asterids</taxon>
        <taxon>campanulids</taxon>
        <taxon>Asterales</taxon>
        <taxon>Asteraceae</taxon>
        <taxon>Asteroideae</taxon>
        <taxon>Anthemideae</taxon>
        <taxon>Artemisiinae</taxon>
        <taxon>Artemisia</taxon>
    </lineage>
</organism>
<dbReference type="STRING" id="35608.A0A2U1L6B9"/>
<reference evidence="2 3" key="1">
    <citation type="journal article" date="2018" name="Mol. Plant">
        <title>The genome of Artemisia annua provides insight into the evolution of Asteraceae family and artemisinin biosynthesis.</title>
        <authorList>
            <person name="Shen Q."/>
            <person name="Zhang L."/>
            <person name="Liao Z."/>
            <person name="Wang S."/>
            <person name="Yan T."/>
            <person name="Shi P."/>
            <person name="Liu M."/>
            <person name="Fu X."/>
            <person name="Pan Q."/>
            <person name="Wang Y."/>
            <person name="Lv Z."/>
            <person name="Lu X."/>
            <person name="Zhang F."/>
            <person name="Jiang W."/>
            <person name="Ma Y."/>
            <person name="Chen M."/>
            <person name="Hao X."/>
            <person name="Li L."/>
            <person name="Tang Y."/>
            <person name="Lv G."/>
            <person name="Zhou Y."/>
            <person name="Sun X."/>
            <person name="Brodelius P.E."/>
            <person name="Rose J.K.C."/>
            <person name="Tang K."/>
        </authorList>
    </citation>
    <scope>NUCLEOTIDE SEQUENCE [LARGE SCALE GENOMIC DNA]</scope>
    <source>
        <strain evidence="3">cv. Huhao1</strain>
        <tissue evidence="2">Leaf</tissue>
    </source>
</reference>
<comment type="caution">
    <text evidence="2">The sequence shown here is derived from an EMBL/GenBank/DDBJ whole genome shotgun (WGS) entry which is preliminary data.</text>
</comment>
<dbReference type="PROSITE" id="PS50181">
    <property type="entry name" value="FBOX"/>
    <property type="match status" value="1"/>
</dbReference>
<dbReference type="InterPro" id="IPR044809">
    <property type="entry name" value="AUF1-like"/>
</dbReference>
<dbReference type="AlphaFoldDB" id="A0A2U1L6B9"/>
<feature type="domain" description="F-box" evidence="1">
    <location>
        <begin position="15"/>
        <end position="63"/>
    </location>
</feature>